<dbReference type="HAMAP" id="MF_00135">
    <property type="entry name" value="PRAI"/>
    <property type="match status" value="1"/>
</dbReference>
<feature type="domain" description="N-(5'phosphoribosyl) anthranilate isomerase (PRAI)" evidence="10">
    <location>
        <begin position="4"/>
        <end position="208"/>
    </location>
</feature>
<dbReference type="OrthoDB" id="9796196at2"/>
<keyword evidence="12" id="KW-1185">Reference proteome</keyword>
<keyword evidence="5 9" id="KW-0028">Amino-acid biosynthesis</keyword>
<dbReference type="Gene3D" id="3.20.20.70">
    <property type="entry name" value="Aldolase class I"/>
    <property type="match status" value="1"/>
</dbReference>
<dbReference type="RefSeq" id="WP_093311019.1">
    <property type="nucleotide sequence ID" value="NZ_FOZG01000001.1"/>
</dbReference>
<gene>
    <name evidence="9" type="primary">trpF</name>
    <name evidence="11" type="ORF">SAMN05192580_0807</name>
</gene>
<dbReference type="GO" id="GO:0000162">
    <property type="term" value="P:L-tryptophan biosynthetic process"/>
    <property type="evidence" value="ECO:0007669"/>
    <property type="project" value="UniProtKB-UniRule"/>
</dbReference>
<evidence type="ECO:0000256" key="5">
    <source>
        <dbReference type="ARBA" id="ARBA00022605"/>
    </source>
</evidence>
<dbReference type="Pfam" id="PF00697">
    <property type="entry name" value="PRAI"/>
    <property type="match status" value="1"/>
</dbReference>
<evidence type="ECO:0000259" key="10">
    <source>
        <dbReference type="Pfam" id="PF00697"/>
    </source>
</evidence>
<dbReference type="EC" id="5.3.1.24" evidence="3 9"/>
<dbReference type="InterPro" id="IPR044643">
    <property type="entry name" value="TrpF_fam"/>
</dbReference>
<accession>A0A1I6JT11</accession>
<dbReference type="InterPro" id="IPR013785">
    <property type="entry name" value="Aldolase_TIM"/>
</dbReference>
<keyword evidence="8 9" id="KW-0413">Isomerase</keyword>
<comment type="pathway">
    <text evidence="2 9">Amino-acid biosynthesis; L-tryptophan biosynthesis; L-tryptophan from chorismate: step 3/5.</text>
</comment>
<evidence type="ECO:0000313" key="11">
    <source>
        <dbReference type="EMBL" id="SFR82061.1"/>
    </source>
</evidence>
<protein>
    <recommendedName>
        <fullName evidence="4 9">N-(5'-phosphoribosyl)anthranilate isomerase</fullName>
        <shortName evidence="9">PRAI</shortName>
        <ecNumber evidence="3 9">5.3.1.24</ecNumber>
    </recommendedName>
</protein>
<dbReference type="STRING" id="1166337.SAMN05192580_0807"/>
<sequence length="213" mass="22650">MVTAKICGISTAETLDAAIAGGASHVGFVFFPKSPRNVSFEQAKALAARTPSHVKTVGLFVDNEDDRFVDEAVHWAELDVLQLHGNESPARTAHLRRFAGVELWKAVPVRTRADLTVAASYRDAADRIVYDAKPPVGADLPGGNGLRFDWKLLDGFAHPLPWVLSGGLDAANVADAVGITGARLVDVSSGVEDRPGVKSVDKIAAFLQSVARL</sequence>
<keyword evidence="6 9" id="KW-0822">Tryptophan biosynthesis</keyword>
<organism evidence="11 12">
    <name type="scientific">Sphingomonas jatrophae</name>
    <dbReference type="NCBI Taxonomy" id="1166337"/>
    <lineage>
        <taxon>Bacteria</taxon>
        <taxon>Pseudomonadati</taxon>
        <taxon>Pseudomonadota</taxon>
        <taxon>Alphaproteobacteria</taxon>
        <taxon>Sphingomonadales</taxon>
        <taxon>Sphingomonadaceae</taxon>
        <taxon>Sphingomonas</taxon>
    </lineage>
</organism>
<evidence type="ECO:0000256" key="7">
    <source>
        <dbReference type="ARBA" id="ARBA00023141"/>
    </source>
</evidence>
<evidence type="ECO:0000256" key="6">
    <source>
        <dbReference type="ARBA" id="ARBA00022822"/>
    </source>
</evidence>
<dbReference type="SUPFAM" id="SSF51366">
    <property type="entry name" value="Ribulose-phoshate binding barrel"/>
    <property type="match status" value="1"/>
</dbReference>
<evidence type="ECO:0000256" key="8">
    <source>
        <dbReference type="ARBA" id="ARBA00023235"/>
    </source>
</evidence>
<keyword evidence="7 9" id="KW-0057">Aromatic amino acid biosynthesis</keyword>
<evidence type="ECO:0000256" key="4">
    <source>
        <dbReference type="ARBA" id="ARBA00022272"/>
    </source>
</evidence>
<dbReference type="Proteomes" id="UP000198824">
    <property type="component" value="Unassembled WGS sequence"/>
</dbReference>
<dbReference type="CDD" id="cd00405">
    <property type="entry name" value="PRAI"/>
    <property type="match status" value="1"/>
</dbReference>
<evidence type="ECO:0000256" key="2">
    <source>
        <dbReference type="ARBA" id="ARBA00004664"/>
    </source>
</evidence>
<evidence type="ECO:0000256" key="9">
    <source>
        <dbReference type="HAMAP-Rule" id="MF_00135"/>
    </source>
</evidence>
<dbReference type="NCBIfam" id="NF002295">
    <property type="entry name" value="PRK01222.1-1"/>
    <property type="match status" value="1"/>
</dbReference>
<dbReference type="PANTHER" id="PTHR42894">
    <property type="entry name" value="N-(5'-PHOSPHORIBOSYL)ANTHRANILATE ISOMERASE"/>
    <property type="match status" value="1"/>
</dbReference>
<dbReference type="AlphaFoldDB" id="A0A1I6JT11"/>
<dbReference type="InterPro" id="IPR011060">
    <property type="entry name" value="RibuloseP-bd_barrel"/>
</dbReference>
<proteinExistence type="inferred from homology"/>
<comment type="similarity">
    <text evidence="9">Belongs to the TrpF family.</text>
</comment>
<evidence type="ECO:0000256" key="1">
    <source>
        <dbReference type="ARBA" id="ARBA00001164"/>
    </source>
</evidence>
<evidence type="ECO:0000313" key="12">
    <source>
        <dbReference type="Proteomes" id="UP000198824"/>
    </source>
</evidence>
<comment type="catalytic activity">
    <reaction evidence="1 9">
        <text>N-(5-phospho-beta-D-ribosyl)anthranilate = 1-(2-carboxyphenylamino)-1-deoxy-D-ribulose 5-phosphate</text>
        <dbReference type="Rhea" id="RHEA:21540"/>
        <dbReference type="ChEBI" id="CHEBI:18277"/>
        <dbReference type="ChEBI" id="CHEBI:58613"/>
        <dbReference type="EC" id="5.3.1.24"/>
    </reaction>
</comment>
<name>A0A1I6JT11_9SPHN</name>
<dbReference type="UniPathway" id="UPA00035">
    <property type="reaction ID" value="UER00042"/>
</dbReference>
<dbReference type="EMBL" id="FOZG01000001">
    <property type="protein sequence ID" value="SFR82061.1"/>
    <property type="molecule type" value="Genomic_DNA"/>
</dbReference>
<reference evidence="11 12" key="1">
    <citation type="submission" date="2016-10" db="EMBL/GenBank/DDBJ databases">
        <authorList>
            <person name="de Groot N.N."/>
        </authorList>
    </citation>
    <scope>NUCLEOTIDE SEQUENCE [LARGE SCALE GENOMIC DNA]</scope>
    <source>
        <strain evidence="11 12">S5-249</strain>
    </source>
</reference>
<dbReference type="PANTHER" id="PTHR42894:SF1">
    <property type="entry name" value="N-(5'-PHOSPHORIBOSYL)ANTHRANILATE ISOMERASE"/>
    <property type="match status" value="1"/>
</dbReference>
<evidence type="ECO:0000256" key="3">
    <source>
        <dbReference type="ARBA" id="ARBA00012572"/>
    </source>
</evidence>
<dbReference type="GO" id="GO:0004640">
    <property type="term" value="F:phosphoribosylanthranilate isomerase activity"/>
    <property type="evidence" value="ECO:0007669"/>
    <property type="project" value="UniProtKB-UniRule"/>
</dbReference>
<dbReference type="InterPro" id="IPR001240">
    <property type="entry name" value="PRAI_dom"/>
</dbReference>